<dbReference type="EMBL" id="CM037029">
    <property type="protein sequence ID" value="KAH7654800.1"/>
    <property type="molecule type" value="Genomic_DNA"/>
</dbReference>
<proteinExistence type="predicted"/>
<dbReference type="Proteomes" id="UP000827976">
    <property type="component" value="Chromosome 19"/>
</dbReference>
<name>A0ACB7U3D8_DIOAL</name>
<evidence type="ECO:0000313" key="1">
    <source>
        <dbReference type="EMBL" id="KAH7654800.1"/>
    </source>
</evidence>
<reference evidence="2" key="1">
    <citation type="journal article" date="2022" name="Nat. Commun.">
        <title>Chromosome evolution and the genetic basis of agronomically important traits in greater yam.</title>
        <authorList>
            <person name="Bredeson J.V."/>
            <person name="Lyons J.B."/>
            <person name="Oniyinde I.O."/>
            <person name="Okereke N.R."/>
            <person name="Kolade O."/>
            <person name="Nnabue I."/>
            <person name="Nwadili C.O."/>
            <person name="Hribova E."/>
            <person name="Parker M."/>
            <person name="Nwogha J."/>
            <person name="Shu S."/>
            <person name="Carlson J."/>
            <person name="Kariba R."/>
            <person name="Muthemba S."/>
            <person name="Knop K."/>
            <person name="Barton G.J."/>
            <person name="Sherwood A.V."/>
            <person name="Lopez-Montes A."/>
            <person name="Asiedu R."/>
            <person name="Jamnadass R."/>
            <person name="Muchugi A."/>
            <person name="Goodstein D."/>
            <person name="Egesi C.N."/>
            <person name="Featherston J."/>
            <person name="Asfaw A."/>
            <person name="Simpson G.G."/>
            <person name="Dolezel J."/>
            <person name="Hendre P.S."/>
            <person name="Van Deynze A."/>
            <person name="Kumar P.L."/>
            <person name="Obidiegwu J.E."/>
            <person name="Bhattacharjee R."/>
            <person name="Rokhsar D.S."/>
        </authorList>
    </citation>
    <scope>NUCLEOTIDE SEQUENCE [LARGE SCALE GENOMIC DNA]</scope>
    <source>
        <strain evidence="2">cv. TDa95/00328</strain>
    </source>
</reference>
<organism evidence="1 2">
    <name type="scientific">Dioscorea alata</name>
    <name type="common">Purple yam</name>
    <dbReference type="NCBI Taxonomy" id="55571"/>
    <lineage>
        <taxon>Eukaryota</taxon>
        <taxon>Viridiplantae</taxon>
        <taxon>Streptophyta</taxon>
        <taxon>Embryophyta</taxon>
        <taxon>Tracheophyta</taxon>
        <taxon>Spermatophyta</taxon>
        <taxon>Magnoliopsida</taxon>
        <taxon>Liliopsida</taxon>
        <taxon>Dioscoreales</taxon>
        <taxon>Dioscoreaceae</taxon>
        <taxon>Dioscorea</taxon>
    </lineage>
</organism>
<accession>A0ACB7U3D8</accession>
<evidence type="ECO:0000313" key="2">
    <source>
        <dbReference type="Proteomes" id="UP000827976"/>
    </source>
</evidence>
<protein>
    <submittedName>
        <fullName evidence="1">Uncharacterized protein</fullName>
    </submittedName>
</protein>
<comment type="caution">
    <text evidence="1">The sequence shown here is derived from an EMBL/GenBank/DDBJ whole genome shotgun (WGS) entry which is preliminary data.</text>
</comment>
<sequence>MNPRMSLSLIGLIILLNKKSQKKCKRLVGRMRGSKRKRNTNKVRFQYDPLSYALNFDDRLFIYFDRMDRRQRGQV</sequence>
<keyword evidence="2" id="KW-1185">Reference proteome</keyword>
<gene>
    <name evidence="1" type="ORF">IHE45_19G163800</name>
</gene>